<dbReference type="PROSITE" id="PS01050">
    <property type="entry name" value="YJEF_C_2"/>
    <property type="match status" value="1"/>
</dbReference>
<dbReference type="InterPro" id="IPR030677">
    <property type="entry name" value="Nnr"/>
</dbReference>
<evidence type="ECO:0000256" key="15">
    <source>
        <dbReference type="ARBA" id="ARBA00048238"/>
    </source>
</evidence>
<dbReference type="PROSITE" id="PS51383">
    <property type="entry name" value="YJEF_C_3"/>
    <property type="match status" value="1"/>
</dbReference>
<evidence type="ECO:0000256" key="12">
    <source>
        <dbReference type="ARBA" id="ARBA00023239"/>
    </source>
</evidence>
<comment type="cofactor">
    <cofactor evidence="18 19">
        <name>K(+)</name>
        <dbReference type="ChEBI" id="CHEBI:29103"/>
    </cofactor>
    <text evidence="18 19">Binds 1 potassium ion per subunit.</text>
</comment>
<dbReference type="RefSeq" id="WP_025867399.1">
    <property type="nucleotide sequence ID" value="NZ_CABJFV010000005.1"/>
</dbReference>
<organism evidence="22 23">
    <name type="scientific">Bacteroides nordii</name>
    <dbReference type="NCBI Taxonomy" id="291645"/>
    <lineage>
        <taxon>Bacteria</taxon>
        <taxon>Pseudomonadati</taxon>
        <taxon>Bacteroidota</taxon>
        <taxon>Bacteroidia</taxon>
        <taxon>Bacteroidales</taxon>
        <taxon>Bacteroidaceae</taxon>
        <taxon>Bacteroides</taxon>
    </lineage>
</organism>
<dbReference type="Proteomes" id="UP000284379">
    <property type="component" value="Unassembled WGS sequence"/>
</dbReference>
<dbReference type="EMBL" id="QSGO01000005">
    <property type="protein sequence ID" value="RHB35792.1"/>
    <property type="molecule type" value="Genomic_DNA"/>
</dbReference>
<feature type="binding site" evidence="18">
    <location>
        <position position="126"/>
    </location>
    <ligand>
        <name>K(+)</name>
        <dbReference type="ChEBI" id="CHEBI:29103"/>
    </ligand>
</feature>
<keyword evidence="7 17" id="KW-0067">ATP-binding</keyword>
<evidence type="ECO:0000256" key="6">
    <source>
        <dbReference type="ARBA" id="ARBA00022741"/>
    </source>
</evidence>
<dbReference type="GO" id="GO:0110051">
    <property type="term" value="P:metabolite repair"/>
    <property type="evidence" value="ECO:0007669"/>
    <property type="project" value="TreeGrafter"/>
</dbReference>
<feature type="binding site" evidence="18">
    <location>
        <position position="58"/>
    </location>
    <ligand>
        <name>K(+)</name>
        <dbReference type="ChEBI" id="CHEBI:29103"/>
    </ligand>
</feature>
<evidence type="ECO:0000256" key="18">
    <source>
        <dbReference type="HAMAP-Rule" id="MF_01966"/>
    </source>
</evidence>
<dbReference type="Gene3D" id="3.40.50.10260">
    <property type="entry name" value="YjeF N-terminal domain"/>
    <property type="match status" value="1"/>
</dbReference>
<evidence type="ECO:0000256" key="17">
    <source>
        <dbReference type="HAMAP-Rule" id="MF_01965"/>
    </source>
</evidence>
<comment type="function">
    <text evidence="14 19">Bifunctional enzyme that catalyzes the epimerization of the S- and R-forms of NAD(P)HX and the dehydration of the S-form of NAD(P)HX at the expense of ADP, which is converted to AMP. This allows the repair of both epimers of NAD(P)HX, a damaged form of NAD(P)H that is a result of enzymatic or heat-dependent hydration.</text>
</comment>
<evidence type="ECO:0000256" key="14">
    <source>
        <dbReference type="ARBA" id="ARBA00025153"/>
    </source>
</evidence>
<dbReference type="EC" id="4.2.1.136" evidence="19"/>
<evidence type="ECO:0000256" key="19">
    <source>
        <dbReference type="PIRNR" id="PIRNR017184"/>
    </source>
</evidence>
<dbReference type="CDD" id="cd01171">
    <property type="entry name" value="YXKO-related"/>
    <property type="match status" value="1"/>
</dbReference>
<keyword evidence="13" id="KW-0511">Multifunctional enzyme</keyword>
<dbReference type="GeneID" id="69501113"/>
<feature type="binding site" evidence="18">
    <location>
        <begin position="57"/>
        <end position="61"/>
    </location>
    <ligand>
        <name>(6S)-NADPHX</name>
        <dbReference type="ChEBI" id="CHEBI:64076"/>
    </ligand>
</feature>
<evidence type="ECO:0000256" key="1">
    <source>
        <dbReference type="ARBA" id="ARBA00000013"/>
    </source>
</evidence>
<comment type="catalytic activity">
    <reaction evidence="1 18 19">
        <text>(6R)-NADHX = (6S)-NADHX</text>
        <dbReference type="Rhea" id="RHEA:32215"/>
        <dbReference type="ChEBI" id="CHEBI:64074"/>
        <dbReference type="ChEBI" id="CHEBI:64075"/>
        <dbReference type="EC" id="5.1.99.6"/>
    </reaction>
</comment>
<evidence type="ECO:0000256" key="3">
    <source>
        <dbReference type="ARBA" id="ARBA00006001"/>
    </source>
</evidence>
<evidence type="ECO:0000256" key="2">
    <source>
        <dbReference type="ARBA" id="ARBA00000909"/>
    </source>
</evidence>
<comment type="similarity">
    <text evidence="3 19">In the N-terminal section; belongs to the NnrE/AIBP family.</text>
</comment>
<evidence type="ECO:0000259" key="21">
    <source>
        <dbReference type="PROSITE" id="PS51385"/>
    </source>
</evidence>
<dbReference type="InterPro" id="IPR036652">
    <property type="entry name" value="YjeF_N_dom_sf"/>
</dbReference>
<dbReference type="InterPro" id="IPR029056">
    <property type="entry name" value="Ribokinase-like"/>
</dbReference>
<feature type="binding site" evidence="18">
    <location>
        <position position="162"/>
    </location>
    <ligand>
        <name>K(+)</name>
        <dbReference type="ChEBI" id="CHEBI:29103"/>
    </ligand>
</feature>
<feature type="binding site" evidence="17">
    <location>
        <begin position="412"/>
        <end position="416"/>
    </location>
    <ligand>
        <name>AMP</name>
        <dbReference type="ChEBI" id="CHEBI:456215"/>
    </ligand>
</feature>
<feature type="binding site" evidence="17">
    <location>
        <position position="263"/>
    </location>
    <ligand>
        <name>(6S)-NADPHX</name>
        <dbReference type="ChEBI" id="CHEBI:64076"/>
    </ligand>
</feature>
<keyword evidence="9 18" id="KW-0630">Potassium</keyword>
<comment type="similarity">
    <text evidence="17">Belongs to the NnrD/CARKD family.</text>
</comment>
<feature type="binding site" evidence="17">
    <location>
        <position position="441"/>
    </location>
    <ligand>
        <name>AMP</name>
        <dbReference type="ChEBI" id="CHEBI:456215"/>
    </ligand>
</feature>
<evidence type="ECO:0000313" key="22">
    <source>
        <dbReference type="EMBL" id="RHB35792.1"/>
    </source>
</evidence>
<keyword evidence="5 18" id="KW-0479">Metal-binding</keyword>
<evidence type="ECO:0000256" key="11">
    <source>
        <dbReference type="ARBA" id="ARBA00023235"/>
    </source>
</evidence>
<dbReference type="SUPFAM" id="SSF53613">
    <property type="entry name" value="Ribokinase-like"/>
    <property type="match status" value="1"/>
</dbReference>
<comment type="caution">
    <text evidence="18">Lacks conserved residue(s) required for the propagation of feature annotation.</text>
</comment>
<evidence type="ECO:0000256" key="4">
    <source>
        <dbReference type="ARBA" id="ARBA00009524"/>
    </source>
</evidence>
<dbReference type="PANTHER" id="PTHR12592:SF0">
    <property type="entry name" value="ATP-DEPENDENT (S)-NAD(P)H-HYDRATE DEHYDRATASE"/>
    <property type="match status" value="1"/>
</dbReference>
<comment type="similarity">
    <text evidence="18">Belongs to the NnrE/AIBP family.</text>
</comment>
<dbReference type="GO" id="GO:0046872">
    <property type="term" value="F:metal ion binding"/>
    <property type="evidence" value="ECO:0007669"/>
    <property type="project" value="UniProtKB-UniRule"/>
</dbReference>
<dbReference type="HAMAP" id="MF_01966">
    <property type="entry name" value="NADHX_epimerase"/>
    <property type="match status" value="1"/>
</dbReference>
<dbReference type="GO" id="GO:0046496">
    <property type="term" value="P:nicotinamide nucleotide metabolic process"/>
    <property type="evidence" value="ECO:0007669"/>
    <property type="project" value="UniProtKB-UniRule"/>
</dbReference>
<gene>
    <name evidence="17" type="primary">nnrD</name>
    <name evidence="18" type="synonym">nnrE</name>
    <name evidence="22" type="ORF">DW888_08025</name>
</gene>
<dbReference type="GO" id="GO:0005524">
    <property type="term" value="F:ATP binding"/>
    <property type="evidence" value="ECO:0007669"/>
    <property type="project" value="UniProtKB-UniRule"/>
</dbReference>
<dbReference type="InterPro" id="IPR017953">
    <property type="entry name" value="Carbohydrate_kinase_pred_CS"/>
</dbReference>
<comment type="catalytic activity">
    <reaction evidence="15 17 19">
        <text>(6S)-NADHX + ADP = AMP + phosphate + NADH + H(+)</text>
        <dbReference type="Rhea" id="RHEA:32223"/>
        <dbReference type="ChEBI" id="CHEBI:15378"/>
        <dbReference type="ChEBI" id="CHEBI:43474"/>
        <dbReference type="ChEBI" id="CHEBI:57945"/>
        <dbReference type="ChEBI" id="CHEBI:64074"/>
        <dbReference type="ChEBI" id="CHEBI:456215"/>
        <dbReference type="ChEBI" id="CHEBI:456216"/>
        <dbReference type="EC" id="4.2.1.136"/>
    </reaction>
</comment>
<feature type="binding site" evidence="18">
    <location>
        <position position="159"/>
    </location>
    <ligand>
        <name>(6S)-NADPHX</name>
        <dbReference type="ChEBI" id="CHEBI:64076"/>
    </ligand>
</feature>
<name>A0A413VQH4_9BACE</name>
<protein>
    <recommendedName>
        <fullName evidence="19">Bifunctional NAD(P)H-hydrate repair enzyme</fullName>
    </recommendedName>
    <alternativeName>
        <fullName evidence="19">Nicotinamide nucleotide repair protein</fullName>
    </alternativeName>
    <domain>
        <recommendedName>
            <fullName evidence="19">ADP-dependent (S)-NAD(P)H-hydrate dehydratase</fullName>
            <ecNumber evidence="19">4.2.1.136</ecNumber>
        </recommendedName>
        <alternativeName>
            <fullName evidence="19">ADP-dependent NAD(P)HX dehydratase</fullName>
        </alternativeName>
    </domain>
    <domain>
        <recommendedName>
            <fullName evidence="19">NAD(P)H-hydrate epimerase</fullName>
            <ecNumber evidence="19">5.1.99.6</ecNumber>
        </recommendedName>
    </domain>
</protein>
<feature type="domain" description="YjeF C-terminal" evidence="20">
    <location>
        <begin position="228"/>
        <end position="501"/>
    </location>
</feature>
<keyword evidence="12 17" id="KW-0456">Lyase</keyword>
<evidence type="ECO:0000256" key="8">
    <source>
        <dbReference type="ARBA" id="ARBA00022857"/>
    </source>
</evidence>
<dbReference type="NCBIfam" id="TIGR00197">
    <property type="entry name" value="yjeF_nterm"/>
    <property type="match status" value="1"/>
</dbReference>
<comment type="catalytic activity">
    <reaction evidence="16 17 19">
        <text>(6S)-NADPHX + ADP = AMP + phosphate + NADPH + H(+)</text>
        <dbReference type="Rhea" id="RHEA:32235"/>
        <dbReference type="ChEBI" id="CHEBI:15378"/>
        <dbReference type="ChEBI" id="CHEBI:43474"/>
        <dbReference type="ChEBI" id="CHEBI:57783"/>
        <dbReference type="ChEBI" id="CHEBI:64076"/>
        <dbReference type="ChEBI" id="CHEBI:456215"/>
        <dbReference type="ChEBI" id="CHEBI:456216"/>
        <dbReference type="EC" id="4.2.1.136"/>
    </reaction>
</comment>
<dbReference type="AlphaFoldDB" id="A0A413VQH4"/>
<comment type="subunit">
    <text evidence="17">Homotetramer.</text>
</comment>
<feature type="binding site" evidence="17">
    <location>
        <position position="326"/>
    </location>
    <ligand>
        <name>(6S)-NADPHX</name>
        <dbReference type="ChEBI" id="CHEBI:64076"/>
    </ligand>
</feature>
<dbReference type="InterPro" id="IPR000631">
    <property type="entry name" value="CARKD"/>
</dbReference>
<dbReference type="EC" id="5.1.99.6" evidence="19"/>
<comment type="cofactor">
    <cofactor evidence="17">
        <name>Mg(2+)</name>
        <dbReference type="ChEBI" id="CHEBI:18420"/>
    </cofactor>
</comment>
<evidence type="ECO:0000259" key="20">
    <source>
        <dbReference type="PROSITE" id="PS51383"/>
    </source>
</evidence>
<evidence type="ECO:0000256" key="5">
    <source>
        <dbReference type="ARBA" id="ARBA00022723"/>
    </source>
</evidence>
<comment type="catalytic activity">
    <reaction evidence="2 18 19">
        <text>(6R)-NADPHX = (6S)-NADPHX</text>
        <dbReference type="Rhea" id="RHEA:32227"/>
        <dbReference type="ChEBI" id="CHEBI:64076"/>
        <dbReference type="ChEBI" id="CHEBI:64077"/>
        <dbReference type="EC" id="5.1.99.6"/>
    </reaction>
</comment>
<dbReference type="PROSITE" id="PS51385">
    <property type="entry name" value="YJEF_N"/>
    <property type="match status" value="1"/>
</dbReference>
<evidence type="ECO:0000313" key="23">
    <source>
        <dbReference type="Proteomes" id="UP000284379"/>
    </source>
</evidence>
<dbReference type="GO" id="GO:0052855">
    <property type="term" value="F:ADP-dependent NAD(P)H-hydrate dehydratase activity"/>
    <property type="evidence" value="ECO:0007669"/>
    <property type="project" value="UniProtKB-UniRule"/>
</dbReference>
<evidence type="ECO:0000256" key="13">
    <source>
        <dbReference type="ARBA" id="ARBA00023268"/>
    </source>
</evidence>
<keyword evidence="6 17" id="KW-0547">Nucleotide-binding</keyword>
<reference evidence="22 23" key="1">
    <citation type="submission" date="2018-08" db="EMBL/GenBank/DDBJ databases">
        <title>A genome reference for cultivated species of the human gut microbiota.</title>
        <authorList>
            <person name="Zou Y."/>
            <person name="Xue W."/>
            <person name="Luo G."/>
        </authorList>
    </citation>
    <scope>NUCLEOTIDE SEQUENCE [LARGE SCALE GENOMIC DNA]</scope>
    <source>
        <strain evidence="22 23">AM40-30BH</strain>
    </source>
</reference>
<evidence type="ECO:0000256" key="10">
    <source>
        <dbReference type="ARBA" id="ARBA00023027"/>
    </source>
</evidence>
<keyword evidence="10 17" id="KW-0520">NAD</keyword>
<comment type="similarity">
    <text evidence="4 19">In the C-terminal section; belongs to the NnrD/CARKD family.</text>
</comment>
<keyword evidence="8 17" id="KW-0521">NADP</keyword>
<dbReference type="PANTHER" id="PTHR12592">
    <property type="entry name" value="ATP-DEPENDENT (S)-NAD(P)H-HYDRATE DEHYDRATASE FAMILY MEMBER"/>
    <property type="match status" value="1"/>
</dbReference>
<dbReference type="PIRSF" id="PIRSF017184">
    <property type="entry name" value="Nnr"/>
    <property type="match status" value="1"/>
</dbReference>
<dbReference type="Pfam" id="PF03853">
    <property type="entry name" value="YjeF_N"/>
    <property type="match status" value="1"/>
</dbReference>
<comment type="caution">
    <text evidence="22">The sequence shown here is derived from an EMBL/GenBank/DDBJ whole genome shotgun (WGS) entry which is preliminary data.</text>
</comment>
<feature type="binding site" evidence="18">
    <location>
        <begin position="130"/>
        <end position="136"/>
    </location>
    <ligand>
        <name>(6S)-NADPHX</name>
        <dbReference type="ChEBI" id="CHEBI:64076"/>
    </ligand>
</feature>
<accession>A0A413VQH4</accession>
<dbReference type="NCBIfam" id="TIGR00196">
    <property type="entry name" value="yjeF_cterm"/>
    <property type="match status" value="1"/>
</dbReference>
<comment type="function">
    <text evidence="17">Catalyzes the dehydration of the S-form of NAD(P)HX at the expense of ADP, which is converted to AMP. Together with NAD(P)HX epimerase, which catalyzes the epimerization of the S- and R-forms, the enzyme allows the repair of both epimers of NAD(P)HX, a damaged form of NAD(P)H that is a result of enzymatic or heat-dependent hydration.</text>
</comment>
<dbReference type="Pfam" id="PF01256">
    <property type="entry name" value="Carb_kinase"/>
    <property type="match status" value="1"/>
</dbReference>
<evidence type="ECO:0000256" key="7">
    <source>
        <dbReference type="ARBA" id="ARBA00022840"/>
    </source>
</evidence>
<comment type="function">
    <text evidence="18">Catalyzes the epimerization of the S- and R-forms of NAD(P)HX, a damaged form of NAD(P)H that is a result of enzymatic or heat-dependent hydration. This is a prerequisite for the S-specific NAD(P)H-hydrate dehydratase to allow the repair of both epimers of NAD(P)HX.</text>
</comment>
<dbReference type="InterPro" id="IPR004443">
    <property type="entry name" value="YjeF_N_dom"/>
</dbReference>
<proteinExistence type="inferred from homology"/>
<dbReference type="Gene3D" id="3.40.1190.20">
    <property type="match status" value="1"/>
</dbReference>
<dbReference type="HAMAP" id="MF_01965">
    <property type="entry name" value="NADHX_dehydratase"/>
    <property type="match status" value="1"/>
</dbReference>
<keyword evidence="11 18" id="KW-0413">Isomerase</keyword>
<dbReference type="SUPFAM" id="SSF64153">
    <property type="entry name" value="YjeF N-terminal domain-like"/>
    <property type="match status" value="1"/>
</dbReference>
<dbReference type="GO" id="GO:0052856">
    <property type="term" value="F:NAD(P)HX epimerase activity"/>
    <property type="evidence" value="ECO:0007669"/>
    <property type="project" value="UniProtKB-UniRule"/>
</dbReference>
<feature type="binding site" evidence="17">
    <location>
        <position position="377"/>
    </location>
    <ligand>
        <name>(6S)-NADPHX</name>
        <dbReference type="ChEBI" id="CHEBI:64076"/>
    </ligand>
</feature>
<evidence type="ECO:0000256" key="9">
    <source>
        <dbReference type="ARBA" id="ARBA00022958"/>
    </source>
</evidence>
<evidence type="ECO:0000256" key="16">
    <source>
        <dbReference type="ARBA" id="ARBA00049209"/>
    </source>
</evidence>
<feature type="binding site" evidence="17">
    <location>
        <position position="442"/>
    </location>
    <ligand>
        <name>(6S)-NADPHX</name>
        <dbReference type="ChEBI" id="CHEBI:64076"/>
    </ligand>
</feature>
<feature type="domain" description="YjeF N-terminal" evidence="21">
    <location>
        <begin position="9"/>
        <end position="218"/>
    </location>
</feature>
<sequence length="503" mass="54017">MKIFPSNTIKKLDAYTIEHEPIQSIQLMERAANALTEAITNRWDSETPVTVFAGPGNNGGDALAVARMMAEKGYKVEVFLFNTKGELSPDCQANKELVEMMDEITFHEVSTQFAPPTLTDEHLVIDGLFGSGLNKPLSGGFAAVVKYINSSPATVASIDIPSGLMGEENTFNVRANIIRADVTFSLQLPKLAFLFAENAEFIGEWELLDINLSQEGIEELDTNYEMLEVEDIRTIIKPRKRFSHKGNFGHALLIAGSRGMAGASILSARACLRSGVGLLTVHAPICNNSILQTAVPEAIVEQDASETCFAIPTDTDDYQAVGVGPGLGRNEETEAALLEQLNGCQTPLVVDADALNILANHRHALTNLPKGSILTPHPKELERLVGKCQDSYERLTKAIELARTAKVHIVLKGAYSAIITPTGKCFFNPTGNPGMATAGSGDVLTGIILALLAQGYTAEEAAKTGTFVHGLAGDFARKKLGTIGLTAGDIVNNLPMAWRLVSE</sequence>